<evidence type="ECO:0000256" key="1">
    <source>
        <dbReference type="SAM" id="MobiDB-lite"/>
    </source>
</evidence>
<evidence type="ECO:0000313" key="2">
    <source>
        <dbReference type="EMBL" id="QNE35366.1"/>
    </source>
</evidence>
<protein>
    <submittedName>
        <fullName evidence="2">Uncharacterized protein</fullName>
    </submittedName>
</protein>
<organism evidence="2 3">
    <name type="scientific">Leifsonia shinshuensis</name>
    <dbReference type="NCBI Taxonomy" id="150026"/>
    <lineage>
        <taxon>Bacteria</taxon>
        <taxon>Bacillati</taxon>
        <taxon>Actinomycetota</taxon>
        <taxon>Actinomycetes</taxon>
        <taxon>Micrococcales</taxon>
        <taxon>Microbacteriaceae</taxon>
        <taxon>Leifsonia</taxon>
    </lineage>
</organism>
<feature type="region of interest" description="Disordered" evidence="1">
    <location>
        <begin position="93"/>
        <end position="131"/>
    </location>
</feature>
<reference evidence="3" key="1">
    <citation type="submission" date="2019-09" db="EMBL/GenBank/DDBJ databases">
        <title>Antimicrobial potential of Antarctic Bacteria.</title>
        <authorList>
            <person name="Benaud N."/>
            <person name="Edwards R.J."/>
            <person name="Ferrari B.C."/>
        </authorList>
    </citation>
    <scope>NUCLEOTIDE SEQUENCE [LARGE SCALE GENOMIC DNA]</scope>
    <source>
        <strain evidence="3">INR9</strain>
    </source>
</reference>
<dbReference type="EMBL" id="CP043641">
    <property type="protein sequence ID" value="QNE35366.1"/>
    <property type="molecule type" value="Genomic_DNA"/>
</dbReference>
<accession>A0A7G6YA51</accession>
<proteinExistence type="predicted"/>
<name>A0A7G6YA51_9MICO</name>
<gene>
    <name evidence="2" type="ORF">F1C12_09650</name>
</gene>
<evidence type="ECO:0000313" key="3">
    <source>
        <dbReference type="Proteomes" id="UP000515511"/>
    </source>
</evidence>
<dbReference type="KEGG" id="lse:F1C12_09650"/>
<sequence length="131" mass="14714">MPDREPRLELTDDAVGCWLVTTSSESKYLFNLIENTVERVGGERRPVAAPSDSLQSLRGIINLRVGERGQWWVRNTPGGYTDPDEVWQWSSEVKRIEPAISETGRTDDAPTPTGRTRDPKCIPTDEETQDG</sequence>
<dbReference type="Proteomes" id="UP000515511">
    <property type="component" value="Chromosome"/>
</dbReference>
<dbReference type="AlphaFoldDB" id="A0A7G6YA51"/>
<dbReference type="RefSeq" id="WP_185278527.1">
    <property type="nucleotide sequence ID" value="NZ_CP043641.1"/>
</dbReference>